<proteinExistence type="predicted"/>
<reference evidence="2 3" key="1">
    <citation type="submission" date="2019-05" db="EMBL/GenBank/DDBJ databases">
        <title>Emergence of the Ug99 lineage of the wheat stem rust pathogen through somatic hybridization.</title>
        <authorList>
            <person name="Li F."/>
            <person name="Upadhyaya N.M."/>
            <person name="Sperschneider J."/>
            <person name="Matny O."/>
            <person name="Nguyen-Phuc H."/>
            <person name="Mago R."/>
            <person name="Raley C."/>
            <person name="Miller M.E."/>
            <person name="Silverstein K.A.T."/>
            <person name="Henningsen E."/>
            <person name="Hirsch C.D."/>
            <person name="Visser B."/>
            <person name="Pretorius Z.A."/>
            <person name="Steffenson B.J."/>
            <person name="Schwessinger B."/>
            <person name="Dodds P.N."/>
            <person name="Figueroa M."/>
        </authorList>
    </citation>
    <scope>NUCLEOTIDE SEQUENCE [LARGE SCALE GENOMIC DNA]</scope>
    <source>
        <strain evidence="2 3">Ug99</strain>
    </source>
</reference>
<dbReference type="Proteomes" id="UP000325313">
    <property type="component" value="Unassembled WGS sequence"/>
</dbReference>
<evidence type="ECO:0000256" key="1">
    <source>
        <dbReference type="SAM" id="MobiDB-lite"/>
    </source>
</evidence>
<name>A0A5B0PFW8_PUCGR</name>
<dbReference type="EMBL" id="VDEP01000340">
    <property type="protein sequence ID" value="KAA1100505.1"/>
    <property type="molecule type" value="Genomic_DNA"/>
</dbReference>
<comment type="caution">
    <text evidence="2">The sequence shown here is derived from an EMBL/GenBank/DDBJ whole genome shotgun (WGS) entry which is preliminary data.</text>
</comment>
<organism evidence="2 3">
    <name type="scientific">Puccinia graminis f. sp. tritici</name>
    <dbReference type="NCBI Taxonomy" id="56615"/>
    <lineage>
        <taxon>Eukaryota</taxon>
        <taxon>Fungi</taxon>
        <taxon>Dikarya</taxon>
        <taxon>Basidiomycota</taxon>
        <taxon>Pucciniomycotina</taxon>
        <taxon>Pucciniomycetes</taxon>
        <taxon>Pucciniales</taxon>
        <taxon>Pucciniaceae</taxon>
        <taxon>Puccinia</taxon>
    </lineage>
</organism>
<sequence>MAKNVGMGDQGRSIHWGVGSSGYLVRVSLVTPSHHSLPSADPEETFDPTMADGVANDRAEKAARAKDRLKKFQAKKKAGEPSQPATTESNVTSEVASPSIEPVPNDQLHSTLPNGEQKIETIPPIPQP</sequence>
<feature type="compositionally biased region" description="Polar residues" evidence="1">
    <location>
        <begin position="83"/>
        <end position="96"/>
    </location>
</feature>
<feature type="compositionally biased region" description="Basic and acidic residues" evidence="1">
    <location>
        <begin position="55"/>
        <end position="66"/>
    </location>
</feature>
<feature type="compositionally biased region" description="Basic residues" evidence="1">
    <location>
        <begin position="67"/>
        <end position="76"/>
    </location>
</feature>
<accession>A0A5B0PFW8</accession>
<dbReference type="AlphaFoldDB" id="A0A5B0PFW8"/>
<feature type="region of interest" description="Disordered" evidence="1">
    <location>
        <begin position="33"/>
        <end position="128"/>
    </location>
</feature>
<evidence type="ECO:0000313" key="3">
    <source>
        <dbReference type="Proteomes" id="UP000325313"/>
    </source>
</evidence>
<gene>
    <name evidence="2" type="ORF">PGTUg99_015290</name>
</gene>
<protein>
    <submittedName>
        <fullName evidence="2">Uncharacterized protein</fullName>
    </submittedName>
</protein>
<evidence type="ECO:0000313" key="2">
    <source>
        <dbReference type="EMBL" id="KAA1100505.1"/>
    </source>
</evidence>